<dbReference type="EMBL" id="CP051006">
    <property type="protein sequence ID" value="QNT94906.1"/>
    <property type="molecule type" value="Genomic_DNA"/>
</dbReference>
<dbReference type="RefSeq" id="WP_037653644.1">
    <property type="nucleotide sequence ID" value="NZ_CP051006.1"/>
</dbReference>
<organism evidence="1 2">
    <name type="scientific">Streptomyces griseofuscus</name>
    <dbReference type="NCBI Taxonomy" id="146922"/>
    <lineage>
        <taxon>Bacteria</taxon>
        <taxon>Bacillati</taxon>
        <taxon>Actinomycetota</taxon>
        <taxon>Actinomycetes</taxon>
        <taxon>Kitasatosporales</taxon>
        <taxon>Streptomycetaceae</taxon>
        <taxon>Streptomyces</taxon>
    </lineage>
</organism>
<dbReference type="KEGG" id="sgf:HEP81_04633"/>
<dbReference type="AlphaFoldDB" id="A0A7H1Q3M6"/>
<dbReference type="Gene3D" id="1.10.10.2830">
    <property type="match status" value="1"/>
</dbReference>
<name>A0A7H1Q3M6_9ACTN</name>
<dbReference type="Proteomes" id="UP000516422">
    <property type="component" value="Chromosome"/>
</dbReference>
<protein>
    <submittedName>
        <fullName evidence="1">Uncharacterized protein</fullName>
    </submittedName>
</protein>
<evidence type="ECO:0000313" key="1">
    <source>
        <dbReference type="EMBL" id="QNT94906.1"/>
    </source>
</evidence>
<dbReference type="GeneID" id="91464184"/>
<reference evidence="1 2" key="1">
    <citation type="submission" date="2020-04" db="EMBL/GenBank/DDBJ databases">
        <title>Characterization and engineering of Streptomyces griseofuscus DSM40191 as a potential heterologous host for expression of BGCs.</title>
        <authorList>
            <person name="Gren T."/>
            <person name="Whitford C.M."/>
            <person name="Mohite O.S."/>
            <person name="Joergensen T.S."/>
            <person name="Nielsen J.B."/>
            <person name="Lee S.Y."/>
            <person name="Weber T."/>
        </authorList>
    </citation>
    <scope>NUCLEOTIDE SEQUENCE [LARGE SCALE GENOMIC DNA]</scope>
    <source>
        <strain evidence="1 2">DSM 40191</strain>
    </source>
</reference>
<dbReference type="SUPFAM" id="SSF109709">
    <property type="entry name" value="KorB DNA-binding domain-like"/>
    <property type="match status" value="1"/>
</dbReference>
<sequence length="131" mass="13864">MDASSKVIPIEIAQQIANQIDQAHGTPMVEARIYGLLADAGYTAEEIGPMTRVHWARVLNRLALRKLSAGAQAMVDHGALSGDSGYHIAQLGPEGQAGMLARIRNGEFATDNDLQCAALDIQGDEEAAIPA</sequence>
<accession>A0A7H1Q3M6</accession>
<proteinExistence type="predicted"/>
<evidence type="ECO:0000313" key="2">
    <source>
        <dbReference type="Proteomes" id="UP000516422"/>
    </source>
</evidence>
<gene>
    <name evidence="1" type="ORF">HEP81_04633</name>
</gene>